<keyword evidence="4" id="KW-1185">Reference proteome</keyword>
<organism evidence="3 4">
    <name type="scientific">Neurospora tetrasperma (strain FGSC 2508 / ATCC MYA-4615 / P0657)</name>
    <dbReference type="NCBI Taxonomy" id="510951"/>
    <lineage>
        <taxon>Eukaryota</taxon>
        <taxon>Fungi</taxon>
        <taxon>Dikarya</taxon>
        <taxon>Ascomycota</taxon>
        <taxon>Pezizomycotina</taxon>
        <taxon>Sordariomycetes</taxon>
        <taxon>Sordariomycetidae</taxon>
        <taxon>Sordariales</taxon>
        <taxon>Sordariaceae</taxon>
        <taxon>Neurospora</taxon>
    </lineage>
</organism>
<feature type="domain" description="DUF7924" evidence="2">
    <location>
        <begin position="309"/>
        <end position="534"/>
    </location>
</feature>
<evidence type="ECO:0000313" key="3">
    <source>
        <dbReference type="EMBL" id="EGO54793.1"/>
    </source>
</evidence>
<evidence type="ECO:0000259" key="2">
    <source>
        <dbReference type="Pfam" id="PF25545"/>
    </source>
</evidence>
<dbReference type="HOGENOM" id="CLU_025457_2_0_1"/>
<dbReference type="PANTHER" id="PTHR42470">
    <property type="entry name" value="VAST DOMAIN-CONTAINING PROTEIN"/>
    <property type="match status" value="1"/>
</dbReference>
<dbReference type="VEuPathDB" id="FungiDB:NEUTE1DRAFT_124960"/>
<accession>F8MVP2</accession>
<evidence type="ECO:0000256" key="1">
    <source>
        <dbReference type="SAM" id="MobiDB-lite"/>
    </source>
</evidence>
<name>F8MVP2_NEUT8</name>
<feature type="compositionally biased region" description="Basic and acidic residues" evidence="1">
    <location>
        <begin position="65"/>
        <end position="75"/>
    </location>
</feature>
<dbReference type="RefSeq" id="XP_009854710.1">
    <property type="nucleotide sequence ID" value="XM_009856408.1"/>
</dbReference>
<feature type="compositionally biased region" description="Pro residues" evidence="1">
    <location>
        <begin position="119"/>
        <end position="140"/>
    </location>
</feature>
<dbReference type="EMBL" id="GL891307">
    <property type="protein sequence ID" value="EGO54793.1"/>
    <property type="molecule type" value="Genomic_DNA"/>
</dbReference>
<feature type="compositionally biased region" description="Basic and acidic residues" evidence="1">
    <location>
        <begin position="83"/>
        <end position="92"/>
    </location>
</feature>
<feature type="compositionally biased region" description="Basic residues" evidence="1">
    <location>
        <begin position="664"/>
        <end position="674"/>
    </location>
</feature>
<feature type="region of interest" description="Disordered" evidence="1">
    <location>
        <begin position="583"/>
        <end position="674"/>
    </location>
</feature>
<dbReference type="AlphaFoldDB" id="F8MVP2"/>
<feature type="compositionally biased region" description="Polar residues" evidence="1">
    <location>
        <begin position="583"/>
        <end position="600"/>
    </location>
</feature>
<feature type="region of interest" description="Disordered" evidence="1">
    <location>
        <begin position="211"/>
        <end position="260"/>
    </location>
</feature>
<evidence type="ECO:0000313" key="4">
    <source>
        <dbReference type="Proteomes" id="UP000008065"/>
    </source>
</evidence>
<dbReference type="PANTHER" id="PTHR42470:SF2">
    <property type="match status" value="1"/>
</dbReference>
<feature type="compositionally biased region" description="Polar residues" evidence="1">
    <location>
        <begin position="641"/>
        <end position="660"/>
    </location>
</feature>
<feature type="region of interest" description="Disordered" evidence="1">
    <location>
        <begin position="1"/>
        <end position="153"/>
    </location>
</feature>
<gene>
    <name evidence="3" type="ORF">NEUTE1DRAFT_124960</name>
</gene>
<dbReference type="GeneID" id="20824727"/>
<proteinExistence type="predicted"/>
<feature type="compositionally biased region" description="Polar residues" evidence="1">
    <location>
        <begin position="624"/>
        <end position="634"/>
    </location>
</feature>
<reference evidence="4" key="1">
    <citation type="journal article" date="2011" name="Genetics">
        <title>Massive changes in genome architecture accompany the transition to self-fertility in the filamentous fungus Neurospora tetrasperma.</title>
        <authorList>
            <person name="Ellison C.E."/>
            <person name="Stajich J.E."/>
            <person name="Jacobson D.J."/>
            <person name="Natvig D.O."/>
            <person name="Lapidus A."/>
            <person name="Foster B."/>
            <person name="Aerts A."/>
            <person name="Riley R."/>
            <person name="Lindquist E.A."/>
            <person name="Grigoriev I.V."/>
            <person name="Taylor J.W."/>
        </authorList>
    </citation>
    <scope>NUCLEOTIDE SEQUENCE [LARGE SCALE GENOMIC DNA]</scope>
    <source>
        <strain evidence="4">FGSC 2508 / P0657</strain>
    </source>
</reference>
<dbReference type="InterPro" id="IPR057684">
    <property type="entry name" value="DUF7924"/>
</dbReference>
<protein>
    <recommendedName>
        <fullName evidence="2">DUF7924 domain-containing protein</fullName>
    </recommendedName>
</protein>
<sequence>MVRTRAQRGQPLTGNRPQGIRKSAPQKRRRLRDPDPTDTPQDQAGSDQLKVPSSPTGGPRKRKDRQISVERKDQKPLPAIADPPKHTSDEQSRKRRRTSLDQQDPSHHSLRSARNSPPLSRPLEPPAVPDLPVSPAPVPVPEEAASGDTDERQYIIDYWRREGSWPRKYFEQDDYTRKDFDKLMDSTTRVQSLLFPCYDPVARLRFAEKDAPASLSRKRSGSNSSTPTSMPPPSMPSPSTTMASSDWRPREEKSAPYRSVQYQSVLETKGSYMKTSPLGITDESRNLCRTLLDTEQPAPKNTLFDDDIFESVCESLANKNEATVFLDILRLIVPSAVHYALRAKHLEHLNYLTESVNEGWNRCFPLTGIRPQPDYSVGFQRDAFTQDQIDKLMPFTGDMGYRSLFKATYHMYFPFLTCEMKCGAAALDIADRQNAHSMTLAVRAIVELFRIVKREDEVNRQILAFSVSHDHQSVRIYGHYPVITDKDTKYYRHPIHKFYFTALDGKEKWTAYRFIKNIYDIWVPDHFKRICSAIDQLLVPDSGNSSPSEATGLSQNLGNLMQSEQPMATSSQNLGNLMQSEQPMATSSQNLGNPMQSEQPIATPPHNLRNLVQSEQPTAPPSQDVGNPVQSEQPTAPPSQDVGNTLQSEQPTATPDTSRTGPKAAKRRKGQVKT</sequence>
<dbReference type="Proteomes" id="UP000008065">
    <property type="component" value="Unassembled WGS sequence"/>
</dbReference>
<dbReference type="Pfam" id="PF25545">
    <property type="entry name" value="DUF7924"/>
    <property type="match status" value="1"/>
</dbReference>
<dbReference type="KEGG" id="nte:NEUTE1DRAFT124960"/>
<dbReference type="OrthoDB" id="5132737at2759"/>